<dbReference type="Gene3D" id="2.40.420.20">
    <property type="match status" value="1"/>
</dbReference>
<evidence type="ECO:0000313" key="5">
    <source>
        <dbReference type="Proteomes" id="UP000320876"/>
    </source>
</evidence>
<dbReference type="Proteomes" id="UP000320876">
    <property type="component" value="Unassembled WGS sequence"/>
</dbReference>
<reference evidence="4 5" key="1">
    <citation type="submission" date="2019-06" db="EMBL/GenBank/DDBJ databases">
        <title>Sequencing the genomes of 1000 actinobacteria strains.</title>
        <authorList>
            <person name="Klenk H.-P."/>
        </authorList>
    </citation>
    <scope>NUCLEOTIDE SEQUENCE [LARGE SCALE GENOMIC DNA]</scope>
    <source>
        <strain evidence="4 5">DSM 45679</strain>
    </source>
</reference>
<comment type="caution">
    <text evidence="4">The sequence shown here is derived from an EMBL/GenBank/DDBJ whole genome shotgun (WGS) entry which is preliminary data.</text>
</comment>
<feature type="domain" description="Peptidoglycan binding-like" evidence="3">
    <location>
        <begin position="138"/>
        <end position="189"/>
    </location>
</feature>
<dbReference type="InterPro" id="IPR036366">
    <property type="entry name" value="PGBDSf"/>
</dbReference>
<dbReference type="EMBL" id="VFML01000001">
    <property type="protein sequence ID" value="TQJ04959.1"/>
    <property type="molecule type" value="Genomic_DNA"/>
</dbReference>
<dbReference type="InterPro" id="IPR002477">
    <property type="entry name" value="Peptidoglycan-bd-like"/>
</dbReference>
<evidence type="ECO:0000256" key="1">
    <source>
        <dbReference type="SAM" id="MobiDB-lite"/>
    </source>
</evidence>
<dbReference type="OrthoDB" id="3268648at2"/>
<sequence length="374" mass="38581">MTEESEQQGAGPAALRRRRRTRWTIVAVAGLAVVGIGATVVLSSALADTEPPPPTGPETATATVRKTDLAETETVTGDLGYGPRRPLSGRADGTLTGLPETGEVLERGEQVYTVDAEPVVLFYGDLPLYRELSSDVDNGPDVELVERNLAELGFGGFGEPDENVTWATERALRNWQESLGLEETGEIGPGDVAVQPGAVRVAEVTAELGAQAGGQLMQVTGNERLVTAELELSKQDIAKPDSAVGIELPDGGTTTGKVASASPKSGSDDEQQGAPGGGGQEAKLEVIIALDQEQAAEGLGAVPVSVTFTSDTAEGVLVVPIGALVALREGGHAVEVVENGENRLVEVRPGLFANGQVEVTGDGLAEGMTVVTTS</sequence>
<dbReference type="AlphaFoldDB" id="A0A542DPD7"/>
<feature type="transmembrane region" description="Helical" evidence="2">
    <location>
        <begin position="25"/>
        <end position="47"/>
    </location>
</feature>
<keyword evidence="2" id="KW-0812">Transmembrane</keyword>
<accession>A0A542DPD7</accession>
<feature type="region of interest" description="Disordered" evidence="1">
    <location>
        <begin position="241"/>
        <end position="280"/>
    </location>
</feature>
<dbReference type="Gene3D" id="1.10.101.10">
    <property type="entry name" value="PGBD-like superfamily/PGBD"/>
    <property type="match status" value="1"/>
</dbReference>
<keyword evidence="5" id="KW-1185">Reference proteome</keyword>
<keyword evidence="2" id="KW-0472">Membrane</keyword>
<feature type="region of interest" description="Disordered" evidence="1">
    <location>
        <begin position="76"/>
        <end position="97"/>
    </location>
</feature>
<evidence type="ECO:0000313" key="4">
    <source>
        <dbReference type="EMBL" id="TQJ04959.1"/>
    </source>
</evidence>
<evidence type="ECO:0000256" key="2">
    <source>
        <dbReference type="SAM" id="Phobius"/>
    </source>
</evidence>
<name>A0A542DPD7_AMYCI</name>
<evidence type="ECO:0000259" key="3">
    <source>
        <dbReference type="Pfam" id="PF01471"/>
    </source>
</evidence>
<dbReference type="RefSeq" id="WP_142000566.1">
    <property type="nucleotide sequence ID" value="NZ_VFML01000001.1"/>
</dbReference>
<organism evidence="4 5">
    <name type="scientific">Amycolatopsis cihanbeyliensis</name>
    <dbReference type="NCBI Taxonomy" id="1128664"/>
    <lineage>
        <taxon>Bacteria</taxon>
        <taxon>Bacillati</taxon>
        <taxon>Actinomycetota</taxon>
        <taxon>Actinomycetes</taxon>
        <taxon>Pseudonocardiales</taxon>
        <taxon>Pseudonocardiaceae</taxon>
        <taxon>Amycolatopsis</taxon>
    </lineage>
</organism>
<keyword evidence="2" id="KW-1133">Transmembrane helix</keyword>
<dbReference type="Pfam" id="PF01471">
    <property type="entry name" value="PG_binding_1"/>
    <property type="match status" value="1"/>
</dbReference>
<protein>
    <submittedName>
        <fullName evidence="4">Multidrug efflux pump subunit AcrA (Membrane-fusion protein)</fullName>
    </submittedName>
</protein>
<gene>
    <name evidence="4" type="ORF">FB471_4771</name>
</gene>
<dbReference type="SUPFAM" id="SSF47090">
    <property type="entry name" value="PGBD-like"/>
    <property type="match status" value="1"/>
</dbReference>
<dbReference type="InterPro" id="IPR036365">
    <property type="entry name" value="PGBD-like_sf"/>
</dbReference>
<proteinExistence type="predicted"/>